<organism evidence="3 4">
    <name type="scientific">Leucobacter tardus</name>
    <dbReference type="NCBI Taxonomy" id="501483"/>
    <lineage>
        <taxon>Bacteria</taxon>
        <taxon>Bacillati</taxon>
        <taxon>Actinomycetota</taxon>
        <taxon>Actinomycetes</taxon>
        <taxon>Micrococcales</taxon>
        <taxon>Microbacteriaceae</taxon>
        <taxon>Leucobacter</taxon>
    </lineage>
</organism>
<dbReference type="RefSeq" id="WP_208237612.1">
    <property type="nucleotide sequence ID" value="NZ_BAAAQU010000001.1"/>
</dbReference>
<dbReference type="PANTHER" id="PTHR21248">
    <property type="entry name" value="CARDIOLIPIN SYNTHASE"/>
    <property type="match status" value="1"/>
</dbReference>
<feature type="domain" description="PLD phosphodiesterase" evidence="2">
    <location>
        <begin position="332"/>
        <end position="359"/>
    </location>
</feature>
<evidence type="ECO:0000256" key="1">
    <source>
        <dbReference type="SAM" id="SignalP"/>
    </source>
</evidence>
<dbReference type="Gene3D" id="3.30.870.10">
    <property type="entry name" value="Endonuclease Chain A"/>
    <property type="match status" value="2"/>
</dbReference>
<dbReference type="SMART" id="SM00155">
    <property type="entry name" value="PLDc"/>
    <property type="match status" value="2"/>
</dbReference>
<dbReference type="PANTHER" id="PTHR21248:SF22">
    <property type="entry name" value="PHOSPHOLIPASE D"/>
    <property type="match status" value="1"/>
</dbReference>
<dbReference type="PROSITE" id="PS50035">
    <property type="entry name" value="PLD"/>
    <property type="match status" value="2"/>
</dbReference>
<sequence>MRARQEYRRRPLRTILKYGVIASAVGAVGSALAAAPAITVDHLERRGRVKRDAPQPGTFEADVAESSIRIYTDGGALYDDMIAAIDAAEHSVIMETYIWKNDAVGQRFIDAFNHAAERGVRVHLMYDGFANLVVPQSFYRQLSDRVFVHRLPVFRRKIWKAPLRYTGLNHSKVLIVDDRIGFVGGYNIGALYAREWRDTHIREIGPAVWGLRNSVARVWNERCNTDEAIPWIAPDTWASPVHVAANLPVQLVYPIRQMYLDAIERAQHRVWITTPYFVPDQQIVRALSLAAERGVDVRLMVPKESNHILADWVTRGFYGQLLSSKITLLLYAASMIHAKTATIDGEWSTVGTANIDRLSLTFNYETNVEIVDQDFAREMERIYAADSEHCEVLEPPHWEGRSTATKVAEAALLPFRPLF</sequence>
<keyword evidence="1" id="KW-0732">Signal</keyword>
<accession>A0A939TMF3</accession>
<feature type="signal peptide" evidence="1">
    <location>
        <begin position="1"/>
        <end position="33"/>
    </location>
</feature>
<dbReference type="Pfam" id="PF13091">
    <property type="entry name" value="PLDc_2"/>
    <property type="match status" value="2"/>
</dbReference>
<dbReference type="CDD" id="cd09112">
    <property type="entry name" value="PLDc_CLS_2"/>
    <property type="match status" value="1"/>
</dbReference>
<feature type="chain" id="PRO_5036761355" evidence="1">
    <location>
        <begin position="34"/>
        <end position="419"/>
    </location>
</feature>
<proteinExistence type="predicted"/>
<evidence type="ECO:0000259" key="2">
    <source>
        <dbReference type="PROSITE" id="PS50035"/>
    </source>
</evidence>
<dbReference type="GO" id="GO:0032049">
    <property type="term" value="P:cardiolipin biosynthetic process"/>
    <property type="evidence" value="ECO:0007669"/>
    <property type="project" value="UniProtKB-ARBA"/>
</dbReference>
<comment type="caution">
    <text evidence="3">The sequence shown here is derived from an EMBL/GenBank/DDBJ whole genome shotgun (WGS) entry which is preliminary data.</text>
</comment>
<evidence type="ECO:0000313" key="3">
    <source>
        <dbReference type="EMBL" id="MBO2989413.1"/>
    </source>
</evidence>
<dbReference type="GO" id="GO:0030572">
    <property type="term" value="F:phosphatidyltransferase activity"/>
    <property type="evidence" value="ECO:0007669"/>
    <property type="project" value="UniProtKB-ARBA"/>
</dbReference>
<dbReference type="InterPro" id="IPR025202">
    <property type="entry name" value="PLD-like_dom"/>
</dbReference>
<gene>
    <name evidence="3" type="ORF">J4H85_05310</name>
</gene>
<feature type="domain" description="PLD phosphodiesterase" evidence="2">
    <location>
        <begin position="165"/>
        <end position="192"/>
    </location>
</feature>
<name>A0A939TMF3_9MICO</name>
<dbReference type="CDD" id="cd09110">
    <property type="entry name" value="PLDc_CLS_1"/>
    <property type="match status" value="1"/>
</dbReference>
<evidence type="ECO:0000313" key="4">
    <source>
        <dbReference type="Proteomes" id="UP000668403"/>
    </source>
</evidence>
<dbReference type="SUPFAM" id="SSF56024">
    <property type="entry name" value="Phospholipase D/nuclease"/>
    <property type="match status" value="2"/>
</dbReference>
<keyword evidence="4" id="KW-1185">Reference proteome</keyword>
<dbReference type="InterPro" id="IPR001736">
    <property type="entry name" value="PLipase_D/transphosphatidylase"/>
</dbReference>
<dbReference type="EMBL" id="JAGFBF010000003">
    <property type="protein sequence ID" value="MBO2989413.1"/>
    <property type="molecule type" value="Genomic_DNA"/>
</dbReference>
<reference evidence="3" key="1">
    <citation type="submission" date="2021-03" db="EMBL/GenBank/DDBJ databases">
        <title>Leucobacter chromiisoli sp. nov., isolated from chromium-containing soil of chemical plant.</title>
        <authorList>
            <person name="Xu Z."/>
        </authorList>
    </citation>
    <scope>NUCLEOTIDE SEQUENCE</scope>
    <source>
        <strain evidence="3">K 70/01</strain>
    </source>
</reference>
<protein>
    <submittedName>
        <fullName evidence="3">Phosphatidylserine/phosphatidylglycerophosphate/ cardiolipin synthase family protein</fullName>
    </submittedName>
</protein>
<dbReference type="AlphaFoldDB" id="A0A939TMF3"/>
<dbReference type="Proteomes" id="UP000668403">
    <property type="component" value="Unassembled WGS sequence"/>
</dbReference>